<proteinExistence type="predicted"/>
<accession>A0ABN7XKP5</accession>
<comment type="caution">
    <text evidence="2">The sequence shown here is derived from an EMBL/GenBank/DDBJ whole genome shotgun (WGS) entry which is preliminary data.</text>
</comment>
<feature type="region of interest" description="Disordered" evidence="1">
    <location>
        <begin position="19"/>
        <end position="85"/>
    </location>
</feature>
<evidence type="ECO:0000256" key="1">
    <source>
        <dbReference type="SAM" id="MobiDB-lite"/>
    </source>
</evidence>
<evidence type="ECO:0000313" key="2">
    <source>
        <dbReference type="EMBL" id="CAG8855787.1"/>
    </source>
</evidence>
<evidence type="ECO:0000313" key="3">
    <source>
        <dbReference type="Proteomes" id="UP000789901"/>
    </source>
</evidence>
<sequence>ALKNPVWYYNSKLAWVIPEEVPNQTENSSTRNHNGEEGSYRKLNKQKGLESSGKKNRPVVSHSYKNTNNSNFSSKGIYYQELTRS</sequence>
<protein>
    <submittedName>
        <fullName evidence="2">24813_t:CDS:1</fullName>
    </submittedName>
</protein>
<dbReference type="EMBL" id="CAJVQB010153046">
    <property type="protein sequence ID" value="CAG8855787.1"/>
    <property type="molecule type" value="Genomic_DNA"/>
</dbReference>
<dbReference type="Proteomes" id="UP000789901">
    <property type="component" value="Unassembled WGS sequence"/>
</dbReference>
<reference evidence="2 3" key="1">
    <citation type="submission" date="2021-06" db="EMBL/GenBank/DDBJ databases">
        <authorList>
            <person name="Kallberg Y."/>
            <person name="Tangrot J."/>
            <person name="Rosling A."/>
        </authorList>
    </citation>
    <scope>NUCLEOTIDE SEQUENCE [LARGE SCALE GENOMIC DNA]</scope>
    <source>
        <strain evidence="2 3">120-4 pot B 10/14</strain>
    </source>
</reference>
<feature type="non-terminal residue" evidence="2">
    <location>
        <position position="1"/>
    </location>
</feature>
<feature type="compositionally biased region" description="Polar residues" evidence="1">
    <location>
        <begin position="22"/>
        <end position="32"/>
    </location>
</feature>
<gene>
    <name evidence="2" type="ORF">GMARGA_LOCUS44608</name>
</gene>
<organism evidence="2 3">
    <name type="scientific">Gigaspora margarita</name>
    <dbReference type="NCBI Taxonomy" id="4874"/>
    <lineage>
        <taxon>Eukaryota</taxon>
        <taxon>Fungi</taxon>
        <taxon>Fungi incertae sedis</taxon>
        <taxon>Mucoromycota</taxon>
        <taxon>Glomeromycotina</taxon>
        <taxon>Glomeromycetes</taxon>
        <taxon>Diversisporales</taxon>
        <taxon>Gigasporaceae</taxon>
        <taxon>Gigaspora</taxon>
    </lineage>
</organism>
<feature type="compositionally biased region" description="Polar residues" evidence="1">
    <location>
        <begin position="63"/>
        <end position="74"/>
    </location>
</feature>
<feature type="non-terminal residue" evidence="2">
    <location>
        <position position="85"/>
    </location>
</feature>
<name>A0ABN7XKP5_GIGMA</name>
<keyword evidence="3" id="KW-1185">Reference proteome</keyword>